<feature type="transmembrane region" description="Helical" evidence="2">
    <location>
        <begin position="123"/>
        <end position="141"/>
    </location>
</feature>
<evidence type="ECO:0000313" key="4">
    <source>
        <dbReference type="EMBL" id="TCO70182.1"/>
    </source>
</evidence>
<dbReference type="FunFam" id="3.30.70.270:FF:000001">
    <property type="entry name" value="Diguanylate cyclase domain protein"/>
    <property type="match status" value="1"/>
</dbReference>
<reference evidence="4 5" key="1">
    <citation type="submission" date="2019-03" db="EMBL/GenBank/DDBJ databases">
        <title>Genomic Encyclopedia of Type Strains, Phase IV (KMG-IV): sequencing the most valuable type-strain genomes for metagenomic binning, comparative biology and taxonomic classification.</title>
        <authorList>
            <person name="Goeker M."/>
        </authorList>
    </citation>
    <scope>NUCLEOTIDE SEQUENCE [LARGE SCALE GENOMIC DNA]</scope>
    <source>
        <strain evidence="4 5">DSM 102940</strain>
    </source>
</reference>
<dbReference type="GO" id="GO:0005886">
    <property type="term" value="C:plasma membrane"/>
    <property type="evidence" value="ECO:0007669"/>
    <property type="project" value="TreeGrafter"/>
</dbReference>
<dbReference type="OrthoDB" id="9805474at2"/>
<comment type="caution">
    <text evidence="4">The sequence shown here is derived from an EMBL/GenBank/DDBJ whole genome shotgun (WGS) entry which is preliminary data.</text>
</comment>
<evidence type="ECO:0000313" key="5">
    <source>
        <dbReference type="Proteomes" id="UP000294919"/>
    </source>
</evidence>
<dbReference type="Gene3D" id="3.30.70.270">
    <property type="match status" value="1"/>
</dbReference>
<feature type="transmembrane region" description="Helical" evidence="2">
    <location>
        <begin position="178"/>
        <end position="194"/>
    </location>
</feature>
<dbReference type="SMART" id="SM00267">
    <property type="entry name" value="GGDEF"/>
    <property type="match status" value="1"/>
</dbReference>
<evidence type="ECO:0000256" key="1">
    <source>
        <dbReference type="SAM" id="Coils"/>
    </source>
</evidence>
<feature type="domain" description="GGDEF" evidence="3">
    <location>
        <begin position="261"/>
        <end position="389"/>
    </location>
</feature>
<dbReference type="AlphaFoldDB" id="A0A4R2KD16"/>
<organism evidence="4 5">
    <name type="scientific">Marinisporobacter balticus</name>
    <dbReference type="NCBI Taxonomy" id="2018667"/>
    <lineage>
        <taxon>Bacteria</taxon>
        <taxon>Bacillati</taxon>
        <taxon>Bacillota</taxon>
        <taxon>Clostridia</taxon>
        <taxon>Peptostreptococcales</taxon>
        <taxon>Thermotaleaceae</taxon>
        <taxon>Marinisporobacter</taxon>
    </lineage>
</organism>
<dbReference type="PANTHER" id="PTHR45138">
    <property type="entry name" value="REGULATORY COMPONENTS OF SENSORY TRANSDUCTION SYSTEM"/>
    <property type="match status" value="1"/>
</dbReference>
<keyword evidence="5" id="KW-1185">Reference proteome</keyword>
<feature type="coiled-coil region" evidence="1">
    <location>
        <begin position="206"/>
        <end position="233"/>
    </location>
</feature>
<dbReference type="Proteomes" id="UP000294919">
    <property type="component" value="Unassembled WGS sequence"/>
</dbReference>
<dbReference type="InterPro" id="IPR029787">
    <property type="entry name" value="Nucleotide_cyclase"/>
</dbReference>
<keyword evidence="1" id="KW-0175">Coiled coil</keyword>
<keyword evidence="2" id="KW-0472">Membrane</keyword>
<dbReference type="InterPro" id="IPR000160">
    <property type="entry name" value="GGDEF_dom"/>
</dbReference>
<accession>A0A4R2KD16</accession>
<feature type="transmembrane region" description="Helical" evidence="2">
    <location>
        <begin position="36"/>
        <end position="54"/>
    </location>
</feature>
<evidence type="ECO:0000259" key="3">
    <source>
        <dbReference type="PROSITE" id="PS50887"/>
    </source>
</evidence>
<evidence type="ECO:0000256" key="2">
    <source>
        <dbReference type="SAM" id="Phobius"/>
    </source>
</evidence>
<gene>
    <name evidence="4" type="ORF">EV214_12717</name>
</gene>
<dbReference type="GO" id="GO:0043709">
    <property type="term" value="P:cell adhesion involved in single-species biofilm formation"/>
    <property type="evidence" value="ECO:0007669"/>
    <property type="project" value="TreeGrafter"/>
</dbReference>
<dbReference type="NCBIfam" id="TIGR00254">
    <property type="entry name" value="GGDEF"/>
    <property type="match status" value="1"/>
</dbReference>
<proteinExistence type="predicted"/>
<protein>
    <submittedName>
        <fullName evidence="4">Diguanylate cyclase (GGDEF)-like protein</fullName>
    </submittedName>
</protein>
<dbReference type="GO" id="GO:1902201">
    <property type="term" value="P:negative regulation of bacterial-type flagellum-dependent cell motility"/>
    <property type="evidence" value="ECO:0007669"/>
    <property type="project" value="TreeGrafter"/>
</dbReference>
<dbReference type="CDD" id="cd01949">
    <property type="entry name" value="GGDEF"/>
    <property type="match status" value="1"/>
</dbReference>
<dbReference type="InterPro" id="IPR050469">
    <property type="entry name" value="Diguanylate_Cyclase"/>
</dbReference>
<name>A0A4R2KD16_9FIRM</name>
<keyword evidence="2" id="KW-0812">Transmembrane</keyword>
<dbReference type="InterPro" id="IPR043128">
    <property type="entry name" value="Rev_trsase/Diguanyl_cyclase"/>
</dbReference>
<dbReference type="EMBL" id="SLWV01000027">
    <property type="protein sequence ID" value="TCO70182.1"/>
    <property type="molecule type" value="Genomic_DNA"/>
</dbReference>
<feature type="transmembrane region" description="Helical" evidence="2">
    <location>
        <begin position="148"/>
        <end position="166"/>
    </location>
</feature>
<dbReference type="SUPFAM" id="SSF55073">
    <property type="entry name" value="Nucleotide cyclase"/>
    <property type="match status" value="1"/>
</dbReference>
<feature type="transmembrane region" description="Helical" evidence="2">
    <location>
        <begin position="66"/>
        <end position="84"/>
    </location>
</feature>
<dbReference type="Pfam" id="PF00990">
    <property type="entry name" value="GGDEF"/>
    <property type="match status" value="1"/>
</dbReference>
<sequence length="389" mass="45589">MYWGAVMFLFYKNYFQTVSMQDQQEFSQQKFVHNNFRILFLAVFLTIEQAYYGFFVRENGSLIQKIHLLTALVMLTYAMASLYIQKRKPVCSARIFQIYEVSFGFYGFFIAAMRVLLIQNDMFRLPTIFIAVFYGFAVIFYFNPFESFIVYSVTSVSVILFLPIFQPTLTVSSYVEDTVANAMIAWIASFINYYKYVKEFINQKIIETNNQELKAKTEQIQKMNEKLTEFSIKDGLTNIYNRRKLNEVLKYEYNRAKNDNKGLSVMLLDLDRFKSVNDTYGHNVGDKVLIEIADLLKRNVRNRDTVGRWGGEEFLIICPETNINQALDLSEKLRKRIEKHKFQEINCRTSSFGVSIYKKGDAIEDIIKRADEGLYKAKENGRNRVEISI</sequence>
<dbReference type="PROSITE" id="PS50887">
    <property type="entry name" value="GGDEF"/>
    <property type="match status" value="1"/>
</dbReference>
<dbReference type="GO" id="GO:0052621">
    <property type="term" value="F:diguanylate cyclase activity"/>
    <property type="evidence" value="ECO:0007669"/>
    <property type="project" value="TreeGrafter"/>
</dbReference>
<keyword evidence="2" id="KW-1133">Transmembrane helix</keyword>
<dbReference type="PANTHER" id="PTHR45138:SF9">
    <property type="entry name" value="DIGUANYLATE CYCLASE DGCM-RELATED"/>
    <property type="match status" value="1"/>
</dbReference>
<feature type="transmembrane region" description="Helical" evidence="2">
    <location>
        <begin position="96"/>
        <end position="117"/>
    </location>
</feature>